<dbReference type="Proteomes" id="UP001217089">
    <property type="component" value="Unassembled WGS sequence"/>
</dbReference>
<gene>
    <name evidence="1" type="ORF">KUTeg_007548</name>
</gene>
<dbReference type="EMBL" id="JARBDR010000337">
    <property type="protein sequence ID" value="KAJ8315398.1"/>
    <property type="molecule type" value="Genomic_DNA"/>
</dbReference>
<evidence type="ECO:0000313" key="1">
    <source>
        <dbReference type="EMBL" id="KAJ8315398.1"/>
    </source>
</evidence>
<evidence type="ECO:0000313" key="2">
    <source>
        <dbReference type="Proteomes" id="UP001217089"/>
    </source>
</evidence>
<name>A0ABQ9FDJ8_TEGGR</name>
<reference evidence="1 2" key="1">
    <citation type="submission" date="2022-12" db="EMBL/GenBank/DDBJ databases">
        <title>Chromosome-level genome of Tegillarca granosa.</title>
        <authorList>
            <person name="Kim J."/>
        </authorList>
    </citation>
    <scope>NUCLEOTIDE SEQUENCE [LARGE SCALE GENOMIC DNA]</scope>
    <source>
        <strain evidence="1">Teg-2019</strain>
        <tissue evidence="1">Adductor muscle</tissue>
    </source>
</reference>
<comment type="caution">
    <text evidence="1">The sequence shown here is derived from an EMBL/GenBank/DDBJ whole genome shotgun (WGS) entry which is preliminary data.</text>
</comment>
<accession>A0ABQ9FDJ8</accession>
<keyword evidence="2" id="KW-1185">Reference proteome</keyword>
<organism evidence="1 2">
    <name type="scientific">Tegillarca granosa</name>
    <name type="common">Malaysian cockle</name>
    <name type="synonym">Anadara granosa</name>
    <dbReference type="NCBI Taxonomy" id="220873"/>
    <lineage>
        <taxon>Eukaryota</taxon>
        <taxon>Metazoa</taxon>
        <taxon>Spiralia</taxon>
        <taxon>Lophotrochozoa</taxon>
        <taxon>Mollusca</taxon>
        <taxon>Bivalvia</taxon>
        <taxon>Autobranchia</taxon>
        <taxon>Pteriomorphia</taxon>
        <taxon>Arcoida</taxon>
        <taxon>Arcoidea</taxon>
        <taxon>Arcidae</taxon>
        <taxon>Tegillarca</taxon>
    </lineage>
</organism>
<proteinExistence type="predicted"/>
<protein>
    <submittedName>
        <fullName evidence="1">Uncharacterized protein</fullName>
    </submittedName>
</protein>
<sequence>MALNSRSFGVLWSNTAVYTAQSTNLSEEVYQFAYLSENVAVYVLCSFMFSTDIYRFLSVTYNTEERMQYITNKARIKKCLTDNN</sequence>